<dbReference type="KEGG" id="hch:HCH_04134"/>
<dbReference type="HOGENOM" id="CLU_3365263_0_0_6"/>
<accession>Q2SET0</accession>
<protein>
    <submittedName>
        <fullName evidence="1">Uncharacterized protein</fullName>
    </submittedName>
</protein>
<evidence type="ECO:0000313" key="1">
    <source>
        <dbReference type="EMBL" id="ABC30844.1"/>
    </source>
</evidence>
<keyword evidence="2" id="KW-1185">Reference proteome</keyword>
<organism evidence="1 2">
    <name type="scientific">Hahella chejuensis (strain KCTC 2396)</name>
    <dbReference type="NCBI Taxonomy" id="349521"/>
    <lineage>
        <taxon>Bacteria</taxon>
        <taxon>Pseudomonadati</taxon>
        <taxon>Pseudomonadota</taxon>
        <taxon>Gammaproteobacteria</taxon>
        <taxon>Oceanospirillales</taxon>
        <taxon>Hahellaceae</taxon>
        <taxon>Hahella</taxon>
    </lineage>
</organism>
<evidence type="ECO:0000313" key="2">
    <source>
        <dbReference type="Proteomes" id="UP000000238"/>
    </source>
</evidence>
<gene>
    <name evidence="1" type="ordered locus">HCH_04134</name>
</gene>
<name>Q2SET0_HAHCH</name>
<dbReference type="EMBL" id="CP000155">
    <property type="protein sequence ID" value="ABC30844.1"/>
    <property type="molecule type" value="Genomic_DNA"/>
</dbReference>
<dbReference type="Proteomes" id="UP000000238">
    <property type="component" value="Chromosome"/>
</dbReference>
<reference evidence="1 2" key="1">
    <citation type="journal article" date="2005" name="Nucleic Acids Res.">
        <title>Genomic blueprint of Hahella chejuensis, a marine microbe producing an algicidal agent.</title>
        <authorList>
            <person name="Jeong H."/>
            <person name="Yim J.H."/>
            <person name="Lee C."/>
            <person name="Choi S.-H."/>
            <person name="Park Y.K."/>
            <person name="Yoon S.H."/>
            <person name="Hur C.-G."/>
            <person name="Kang H.-Y."/>
            <person name="Kim D."/>
            <person name="Lee H.H."/>
            <person name="Park K.H."/>
            <person name="Park S.-H."/>
            <person name="Park H.-S."/>
            <person name="Lee H.K."/>
            <person name="Oh T.K."/>
            <person name="Kim J.F."/>
        </authorList>
    </citation>
    <scope>NUCLEOTIDE SEQUENCE [LARGE SCALE GENOMIC DNA]</scope>
    <source>
        <strain evidence="1 2">KCTC 2396</strain>
    </source>
</reference>
<dbReference type="AlphaFoldDB" id="Q2SET0"/>
<proteinExistence type="predicted"/>
<sequence>MDAAAPMATPVKPIKHIVAAANQIFSLMQKDSTCY</sequence>